<gene>
    <name evidence="4" type="ORF">J2W49_000453</name>
</gene>
<protein>
    <submittedName>
        <fullName evidence="4">GNAT superfamily N-acetyltransferase</fullName>
    </submittedName>
</protein>
<dbReference type="SUPFAM" id="SSF55729">
    <property type="entry name" value="Acyl-CoA N-acyltransferases (Nat)"/>
    <property type="match status" value="1"/>
</dbReference>
<accession>A0ABU1WGX7</accession>
<dbReference type="InterPro" id="IPR016181">
    <property type="entry name" value="Acyl_CoA_acyltransferase"/>
</dbReference>
<evidence type="ECO:0000313" key="5">
    <source>
        <dbReference type="Proteomes" id="UP001265700"/>
    </source>
</evidence>
<dbReference type="RefSeq" id="WP_310311209.1">
    <property type="nucleotide sequence ID" value="NZ_JAVDWU010000001.1"/>
</dbReference>
<dbReference type="EMBL" id="JAVDWU010000001">
    <property type="protein sequence ID" value="MDR7148525.1"/>
    <property type="molecule type" value="Genomic_DNA"/>
</dbReference>
<organism evidence="4 5">
    <name type="scientific">Hydrogenophaga palleronii</name>
    <dbReference type="NCBI Taxonomy" id="65655"/>
    <lineage>
        <taxon>Bacteria</taxon>
        <taxon>Pseudomonadati</taxon>
        <taxon>Pseudomonadota</taxon>
        <taxon>Betaproteobacteria</taxon>
        <taxon>Burkholderiales</taxon>
        <taxon>Comamonadaceae</taxon>
        <taxon>Hydrogenophaga</taxon>
    </lineage>
</organism>
<keyword evidence="1" id="KW-0808">Transferase</keyword>
<reference evidence="4 5" key="1">
    <citation type="submission" date="2023-07" db="EMBL/GenBank/DDBJ databases">
        <title>Sorghum-associated microbial communities from plants grown in Nebraska, USA.</title>
        <authorList>
            <person name="Schachtman D."/>
        </authorList>
    </citation>
    <scope>NUCLEOTIDE SEQUENCE [LARGE SCALE GENOMIC DNA]</scope>
    <source>
        <strain evidence="4 5">4249</strain>
    </source>
</reference>
<proteinExistence type="predicted"/>
<dbReference type="PANTHER" id="PTHR43800:SF1">
    <property type="entry name" value="PEPTIDYL-LYSINE N-ACETYLTRANSFERASE YJAB"/>
    <property type="match status" value="1"/>
</dbReference>
<evidence type="ECO:0000259" key="3">
    <source>
        <dbReference type="PROSITE" id="PS51186"/>
    </source>
</evidence>
<dbReference type="Gene3D" id="3.40.630.30">
    <property type="match status" value="1"/>
</dbReference>
<keyword evidence="5" id="KW-1185">Reference proteome</keyword>
<dbReference type="Proteomes" id="UP001265700">
    <property type="component" value="Unassembled WGS sequence"/>
</dbReference>
<feature type="domain" description="N-acetyltransferase" evidence="3">
    <location>
        <begin position="4"/>
        <end position="153"/>
    </location>
</feature>
<sequence>MNTVHLRLATQSDLPYLTQIEAEAEKLFPPEVLPPHLASSTSPEMLAGFLAAVLLWVAEDETSGVVGFAAAEQIGDSLHIVEMDVLPSHGKQGVGAQLLQLVCSAARERGCHHVTLTTFAHIPWNAPFYAKHEFKEVLLFSGVEHLLRRLQLERESGLAHRVAMAKSVSKNGRPVC</sequence>
<evidence type="ECO:0000256" key="1">
    <source>
        <dbReference type="ARBA" id="ARBA00022679"/>
    </source>
</evidence>
<name>A0ABU1WGX7_9BURK</name>
<dbReference type="PANTHER" id="PTHR43800">
    <property type="entry name" value="PEPTIDYL-LYSINE N-ACETYLTRANSFERASE YJAB"/>
    <property type="match status" value="1"/>
</dbReference>
<dbReference type="InterPro" id="IPR000182">
    <property type="entry name" value="GNAT_dom"/>
</dbReference>
<dbReference type="Pfam" id="PF13508">
    <property type="entry name" value="Acetyltransf_7"/>
    <property type="match status" value="1"/>
</dbReference>
<evidence type="ECO:0000313" key="4">
    <source>
        <dbReference type="EMBL" id="MDR7148525.1"/>
    </source>
</evidence>
<evidence type="ECO:0000256" key="2">
    <source>
        <dbReference type="ARBA" id="ARBA00023315"/>
    </source>
</evidence>
<dbReference type="CDD" id="cd04301">
    <property type="entry name" value="NAT_SF"/>
    <property type="match status" value="1"/>
</dbReference>
<keyword evidence="2" id="KW-0012">Acyltransferase</keyword>
<dbReference type="PROSITE" id="PS51186">
    <property type="entry name" value="GNAT"/>
    <property type="match status" value="1"/>
</dbReference>
<comment type="caution">
    <text evidence="4">The sequence shown here is derived from an EMBL/GenBank/DDBJ whole genome shotgun (WGS) entry which is preliminary data.</text>
</comment>